<evidence type="ECO:0000313" key="9">
    <source>
        <dbReference type="Proteomes" id="UP001162131"/>
    </source>
</evidence>
<feature type="transmembrane region" description="Helical" evidence="5">
    <location>
        <begin position="812"/>
        <end position="841"/>
    </location>
</feature>
<reference evidence="8" key="1">
    <citation type="submission" date="2021-09" db="EMBL/GenBank/DDBJ databases">
        <authorList>
            <consortium name="AG Swart"/>
            <person name="Singh M."/>
            <person name="Singh A."/>
            <person name="Seah K."/>
            <person name="Emmerich C."/>
        </authorList>
    </citation>
    <scope>NUCLEOTIDE SEQUENCE</scope>
    <source>
        <strain evidence="8">ATCC30299</strain>
    </source>
</reference>
<sequence length="979" mass="109846">MHPIQRQLWKTLVLFALLGKISSIEIISVFSDNPETNVNSDNKYANKPYFLETFKVVEPLAEFHECSFINILECLSFYPNASILLDLSSDLDVHLSLSQVSKDHMLIHLVFNNDLKYSNKWTYSIAPSKSSQMDAFFSLLRYFNWTEGIVFGNGLSYELKTETNKFSSTLKFIPVGSDTNIDELVEKIVFRLGATLYYILTDPLQSAYLQDSLKNADLLNSGTGIILDQKSGYNCEYEGALIITEKGHEFDSNTTEYLAKSIIDVISYLLDNISSESLNELVSLFDFYLPNNNSIKNEFSIVNIQNGERIVVGSIINSNVTVIKDLVFPGKTKNPPKSAKKVLKLSINDGTTNPGFAPSEGSQIRSMGSYIAADKINEGTNILSNFQVSLYSFDCGVTIFNESFAKACFTKDADELGLAHFTGFGSAVAIGTLHLLPKLNMSIPCIGSTNMDPSLQSSASFPMYVRTIASSTYGQLISLISIMGWKKASIIYENNGWSITAYKLIVEMSKLLGIELINPINLHAIPPGLNETTILQYADVFQAIIISQARLLILLCQYPTSNYAAEYLYDLGMRKGDLVIYAGASDTLNYFLTNDTNLYKRFAVGYSAVQILYPVWAGEVGEDTKNRIFTKYHKQPAGASCSYYDSVYLVGNALDYMINRGQNYSDPIKLMKAIRSTKFIGCTGAVSIDNGSNDRIFDEFLIQAMKSNQDGNPIVYDVGEIKPYSAQRLFIIEPITYADGTTNKSSDLRNANYECPFPNDKVKTFVKGRAVLFVICFAVSLTTVIITFLIWKQWWNIPIEALKEKHEISLQDTIVGLTIAVEFFQFAAMGPDASIISPFLFNISNAMSLNLGNIFKMRNGIFWIVVNAIYGGIFLWVVFCVVVLFRLDEKWGFIWIFRFLGSAEDFIMPILGNLCFIPFVSICLDIFVCDHSIGENFTDSFLAFDCFYFCWKDEHLYYAIFSFIALIAYEPLAVFCRPL</sequence>
<feature type="transmembrane region" description="Helical" evidence="5">
    <location>
        <begin position="861"/>
        <end position="885"/>
    </location>
</feature>
<accession>A0AAU9J0X9</accession>
<dbReference type="PANTHER" id="PTHR30483:SF6">
    <property type="entry name" value="PERIPLASMIC BINDING PROTEIN OF ABC TRANSPORTER FOR NATURAL AMINO ACIDS"/>
    <property type="match status" value="1"/>
</dbReference>
<protein>
    <recommendedName>
        <fullName evidence="7">Receptor ligand binding region domain-containing protein</fullName>
    </recommendedName>
</protein>
<dbReference type="GO" id="GO:0016020">
    <property type="term" value="C:membrane"/>
    <property type="evidence" value="ECO:0007669"/>
    <property type="project" value="UniProtKB-SubCell"/>
</dbReference>
<dbReference type="InterPro" id="IPR028082">
    <property type="entry name" value="Peripla_BP_I"/>
</dbReference>
<dbReference type="InterPro" id="IPR001828">
    <property type="entry name" value="ANF_lig-bd_rcpt"/>
</dbReference>
<comment type="caution">
    <text evidence="8">The sequence shown here is derived from an EMBL/GenBank/DDBJ whole genome shotgun (WGS) entry which is preliminary data.</text>
</comment>
<comment type="subcellular location">
    <subcellularLocation>
        <location evidence="1">Membrane</location>
    </subcellularLocation>
</comment>
<dbReference type="Pfam" id="PF01094">
    <property type="entry name" value="ANF_receptor"/>
    <property type="match status" value="1"/>
</dbReference>
<evidence type="ECO:0000256" key="5">
    <source>
        <dbReference type="SAM" id="Phobius"/>
    </source>
</evidence>
<organism evidence="8 9">
    <name type="scientific">Blepharisma stoltei</name>
    <dbReference type="NCBI Taxonomy" id="1481888"/>
    <lineage>
        <taxon>Eukaryota</taxon>
        <taxon>Sar</taxon>
        <taxon>Alveolata</taxon>
        <taxon>Ciliophora</taxon>
        <taxon>Postciliodesmatophora</taxon>
        <taxon>Heterotrichea</taxon>
        <taxon>Heterotrichida</taxon>
        <taxon>Blepharismidae</taxon>
        <taxon>Blepharisma</taxon>
    </lineage>
</organism>
<keyword evidence="4 5" id="KW-0472">Membrane</keyword>
<feature type="transmembrane region" description="Helical" evidence="5">
    <location>
        <begin position="906"/>
        <end position="928"/>
    </location>
</feature>
<feature type="chain" id="PRO_5044009541" description="Receptor ligand binding region domain-containing protein" evidence="6">
    <location>
        <begin position="24"/>
        <end position="979"/>
    </location>
</feature>
<dbReference type="Proteomes" id="UP001162131">
    <property type="component" value="Unassembled WGS sequence"/>
</dbReference>
<dbReference type="Gene3D" id="3.40.50.2300">
    <property type="match status" value="3"/>
</dbReference>
<feature type="transmembrane region" description="Helical" evidence="5">
    <location>
        <begin position="770"/>
        <end position="791"/>
    </location>
</feature>
<proteinExistence type="predicted"/>
<keyword evidence="3 5" id="KW-1133">Transmembrane helix</keyword>
<keyword evidence="9" id="KW-1185">Reference proteome</keyword>
<keyword evidence="6" id="KW-0732">Signal</keyword>
<evidence type="ECO:0000256" key="1">
    <source>
        <dbReference type="ARBA" id="ARBA00004370"/>
    </source>
</evidence>
<dbReference type="InterPro" id="IPR051010">
    <property type="entry name" value="BCAA_transport"/>
</dbReference>
<dbReference type="PANTHER" id="PTHR30483">
    <property type="entry name" value="LEUCINE-SPECIFIC-BINDING PROTEIN"/>
    <property type="match status" value="1"/>
</dbReference>
<evidence type="ECO:0000256" key="4">
    <source>
        <dbReference type="ARBA" id="ARBA00023136"/>
    </source>
</evidence>
<keyword evidence="2 5" id="KW-0812">Transmembrane</keyword>
<evidence type="ECO:0000259" key="7">
    <source>
        <dbReference type="Pfam" id="PF01094"/>
    </source>
</evidence>
<evidence type="ECO:0000256" key="6">
    <source>
        <dbReference type="SAM" id="SignalP"/>
    </source>
</evidence>
<feature type="transmembrane region" description="Helical" evidence="5">
    <location>
        <begin position="956"/>
        <end position="976"/>
    </location>
</feature>
<feature type="signal peptide" evidence="6">
    <location>
        <begin position="1"/>
        <end position="23"/>
    </location>
</feature>
<evidence type="ECO:0000313" key="8">
    <source>
        <dbReference type="EMBL" id="CAG9319519.1"/>
    </source>
</evidence>
<feature type="domain" description="Receptor ligand binding region" evidence="7">
    <location>
        <begin position="372"/>
        <end position="696"/>
    </location>
</feature>
<gene>
    <name evidence="8" type="ORF">BSTOLATCC_MIC24070</name>
</gene>
<dbReference type="SUPFAM" id="SSF53822">
    <property type="entry name" value="Periplasmic binding protein-like I"/>
    <property type="match status" value="2"/>
</dbReference>
<evidence type="ECO:0000256" key="2">
    <source>
        <dbReference type="ARBA" id="ARBA00022692"/>
    </source>
</evidence>
<dbReference type="EMBL" id="CAJZBQ010000023">
    <property type="protein sequence ID" value="CAG9319519.1"/>
    <property type="molecule type" value="Genomic_DNA"/>
</dbReference>
<dbReference type="AlphaFoldDB" id="A0AAU9J0X9"/>
<evidence type="ECO:0000256" key="3">
    <source>
        <dbReference type="ARBA" id="ARBA00022989"/>
    </source>
</evidence>
<name>A0AAU9J0X9_9CILI</name>